<comment type="subcellular location">
    <subcellularLocation>
        <location evidence="5">Cytoplasm</location>
    </subcellularLocation>
</comment>
<evidence type="ECO:0000256" key="2">
    <source>
        <dbReference type="ARBA" id="ARBA00016956"/>
    </source>
</evidence>
<evidence type="ECO:0000259" key="6">
    <source>
        <dbReference type="Pfam" id="PF00889"/>
    </source>
</evidence>
<evidence type="ECO:0000256" key="5">
    <source>
        <dbReference type="HAMAP-Rule" id="MF_00050"/>
    </source>
</evidence>
<evidence type="ECO:0000313" key="8">
    <source>
        <dbReference type="Proteomes" id="UP000034661"/>
    </source>
</evidence>
<evidence type="ECO:0000256" key="3">
    <source>
        <dbReference type="ARBA" id="ARBA00022768"/>
    </source>
</evidence>
<dbReference type="SUPFAM" id="SSF46934">
    <property type="entry name" value="UBA-like"/>
    <property type="match status" value="1"/>
</dbReference>
<dbReference type="Proteomes" id="UP000034661">
    <property type="component" value="Unassembled WGS sequence"/>
</dbReference>
<dbReference type="EMBL" id="LCPJ01000015">
    <property type="protein sequence ID" value="KKU95503.1"/>
    <property type="molecule type" value="Genomic_DNA"/>
</dbReference>
<evidence type="ECO:0000256" key="4">
    <source>
        <dbReference type="ARBA" id="ARBA00022917"/>
    </source>
</evidence>
<dbReference type="Gene3D" id="1.10.8.10">
    <property type="entry name" value="DNA helicase RuvA subunit, C-terminal domain"/>
    <property type="match status" value="1"/>
</dbReference>
<keyword evidence="4 5" id="KW-0648">Protein biosynthesis</keyword>
<dbReference type="CDD" id="cd14275">
    <property type="entry name" value="UBA_EF-Ts"/>
    <property type="match status" value="1"/>
</dbReference>
<feature type="domain" description="Translation elongation factor EFTs/EF1B dimerisation" evidence="6">
    <location>
        <begin position="72"/>
        <end position="148"/>
    </location>
</feature>
<dbReference type="HAMAP" id="MF_00050">
    <property type="entry name" value="EF_Ts"/>
    <property type="match status" value="1"/>
</dbReference>
<gene>
    <name evidence="5" type="primary">tsf</name>
    <name evidence="7" type="ORF">UY27_C0015G0009</name>
</gene>
<comment type="similarity">
    <text evidence="1 5">Belongs to the EF-Ts family.</text>
</comment>
<keyword evidence="5" id="KW-0963">Cytoplasm</keyword>
<dbReference type="InterPro" id="IPR014039">
    <property type="entry name" value="Transl_elong_EFTs/EF1B_dimer"/>
</dbReference>
<sequence length="150" mass="16588">MKVSVVDIKKLREKTSVGIADCRMALEEAGGKMDEAIKILRKKGLERAEKKGDRQVKAGAVFSYVHHTGRVASLVALACETDFVARTDEFQKLGKEIAMQMAANKPESIEILLQEPYNRDPSKTISELVKETIGKLGENIVVTDFKVVVI</sequence>
<dbReference type="InterPro" id="IPR009060">
    <property type="entry name" value="UBA-like_sf"/>
</dbReference>
<dbReference type="Pfam" id="PF00889">
    <property type="entry name" value="EF_TS"/>
    <property type="match status" value="1"/>
</dbReference>
<name>A0A0G1WYX5_9BACT</name>
<evidence type="ECO:0000256" key="1">
    <source>
        <dbReference type="ARBA" id="ARBA00005532"/>
    </source>
</evidence>
<dbReference type="InterPro" id="IPR036402">
    <property type="entry name" value="EF-Ts_dimer_sf"/>
</dbReference>
<dbReference type="GO" id="GO:0003746">
    <property type="term" value="F:translation elongation factor activity"/>
    <property type="evidence" value="ECO:0007669"/>
    <property type="project" value="UniProtKB-UniRule"/>
</dbReference>
<dbReference type="InterPro" id="IPR001816">
    <property type="entry name" value="Transl_elong_EFTs/EF1B"/>
</dbReference>
<evidence type="ECO:0000313" key="7">
    <source>
        <dbReference type="EMBL" id="KKU95503.1"/>
    </source>
</evidence>
<feature type="region of interest" description="Involved in Mg(2+) ion dislocation from EF-Tu" evidence="5">
    <location>
        <begin position="81"/>
        <end position="84"/>
    </location>
</feature>
<comment type="function">
    <text evidence="5">Associates with the EF-Tu.GDP complex and induces the exchange of GDP to GTP. It remains bound to the aminoacyl-tRNA.EF-Tu.GTP complex up to the GTP hydrolysis stage on the ribosome.</text>
</comment>
<dbReference type="FunFam" id="1.10.8.10:FF:000001">
    <property type="entry name" value="Elongation factor Ts"/>
    <property type="match status" value="1"/>
</dbReference>
<accession>A0A0G1WYX5</accession>
<dbReference type="PANTHER" id="PTHR11741:SF0">
    <property type="entry name" value="ELONGATION FACTOR TS, MITOCHONDRIAL"/>
    <property type="match status" value="1"/>
</dbReference>
<organism evidence="7 8">
    <name type="scientific">Candidatus Gottesmanbacteria bacterium GW2011_GWA1_48_13</name>
    <dbReference type="NCBI Taxonomy" id="1618439"/>
    <lineage>
        <taxon>Bacteria</taxon>
        <taxon>Candidatus Gottesmaniibacteriota</taxon>
    </lineage>
</organism>
<dbReference type="NCBIfam" id="TIGR00116">
    <property type="entry name" value="tsf"/>
    <property type="match status" value="1"/>
</dbReference>
<dbReference type="Gene3D" id="3.30.479.20">
    <property type="entry name" value="Elongation factor Ts, dimerisation domain"/>
    <property type="match status" value="1"/>
</dbReference>
<reference evidence="7 8" key="1">
    <citation type="journal article" date="2015" name="Nature">
        <title>rRNA introns, odd ribosomes, and small enigmatic genomes across a large radiation of phyla.</title>
        <authorList>
            <person name="Brown C.T."/>
            <person name="Hug L.A."/>
            <person name="Thomas B.C."/>
            <person name="Sharon I."/>
            <person name="Castelle C.J."/>
            <person name="Singh A."/>
            <person name="Wilkins M.J."/>
            <person name="Williams K.H."/>
            <person name="Banfield J.F."/>
        </authorList>
    </citation>
    <scope>NUCLEOTIDE SEQUENCE [LARGE SCALE GENOMIC DNA]</scope>
</reference>
<comment type="caution">
    <text evidence="7">The sequence shown here is derived from an EMBL/GenBank/DDBJ whole genome shotgun (WGS) entry which is preliminary data.</text>
</comment>
<keyword evidence="3 5" id="KW-0251">Elongation factor</keyword>
<dbReference type="GO" id="GO:0005737">
    <property type="term" value="C:cytoplasm"/>
    <property type="evidence" value="ECO:0007669"/>
    <property type="project" value="UniProtKB-SubCell"/>
</dbReference>
<protein>
    <recommendedName>
        <fullName evidence="2 5">Elongation factor Ts</fullName>
        <shortName evidence="5">EF-Ts</shortName>
    </recommendedName>
</protein>
<dbReference type="PANTHER" id="PTHR11741">
    <property type="entry name" value="ELONGATION FACTOR TS"/>
    <property type="match status" value="1"/>
</dbReference>
<dbReference type="PATRIC" id="fig|1618439.3.peg.447"/>
<dbReference type="SUPFAM" id="SSF54713">
    <property type="entry name" value="Elongation factor Ts (EF-Ts), dimerisation domain"/>
    <property type="match status" value="1"/>
</dbReference>
<proteinExistence type="inferred from homology"/>
<dbReference type="AlphaFoldDB" id="A0A0G1WYX5"/>